<reference evidence="2 3" key="2">
    <citation type="journal article" date="2016" name="ISME J.">
        <title>Heterogeneous composition of key metabolic gene clusters in a vent mussel symbiont population.</title>
        <authorList>
            <person name="Ikuta T."/>
            <person name="Takaki Y."/>
            <person name="Nagai Y."/>
            <person name="Shimamura S."/>
            <person name="Tsuda M."/>
            <person name="Kawagucci S."/>
            <person name="Aoki Y."/>
            <person name="Inoue K."/>
            <person name="Teruya M."/>
            <person name="Satou K."/>
            <person name="Teruya K."/>
            <person name="Shimoji M."/>
            <person name="Tamotsu H."/>
            <person name="Hirano T."/>
            <person name="Maruyama T."/>
            <person name="Yoshida T."/>
        </authorList>
    </citation>
    <scope>NUCLEOTIDE SEQUENCE [LARGE SCALE GENOMIC DNA]</scope>
    <source>
        <strain evidence="2 3">Myojin Knoll</strain>
    </source>
</reference>
<accession>A0A0N7KBC3</accession>
<dbReference type="InterPro" id="IPR053981">
    <property type="entry name" value="Gp44/GpP-like_2nd"/>
</dbReference>
<feature type="domain" description="Baseplate hub protein gp44/GpP-like second" evidence="1">
    <location>
        <begin position="94"/>
        <end position="160"/>
    </location>
</feature>
<dbReference type="KEGG" id="ebh:BSEPE_0610"/>
<evidence type="ECO:0000313" key="3">
    <source>
        <dbReference type="Proteomes" id="UP000067399"/>
    </source>
</evidence>
<dbReference type="InterPro" id="IPR023399">
    <property type="entry name" value="Baseplate-like_2-layer_sand"/>
</dbReference>
<dbReference type="OrthoDB" id="9016931at2"/>
<keyword evidence="3" id="KW-1185">Reference proteome</keyword>
<dbReference type="SUPFAM" id="SSF69279">
    <property type="entry name" value="Phage tail proteins"/>
    <property type="match status" value="2"/>
</dbReference>
<evidence type="ECO:0000259" key="1">
    <source>
        <dbReference type="Pfam" id="PF22255"/>
    </source>
</evidence>
<reference evidence="2 3" key="1">
    <citation type="journal article" date="2000" name="Mar. Ecol. Prog. Ser.">
        <title>Phylogenetic characterization of endosymbionts in three hydrothermal vent mussels: influence on host distributions.</title>
        <authorList>
            <person name="Fujiwara Y."/>
            <person name="Takai K."/>
            <person name="Uematsu K."/>
            <person name="Tsuchida S."/>
            <person name="Hunt J.C."/>
            <person name="Hashimoto J."/>
        </authorList>
    </citation>
    <scope>NUCLEOTIDE SEQUENCE [LARGE SCALE GENOMIC DNA]</scope>
    <source>
        <strain evidence="2 3">Myojin Knoll</strain>
    </source>
</reference>
<dbReference type="AlphaFoldDB" id="A0A0N7KBC3"/>
<dbReference type="Gene3D" id="3.30.1920.10">
    <property type="entry name" value="Baseplate protein-like domains - 2 layer sandwich fold"/>
    <property type="match status" value="1"/>
</dbReference>
<dbReference type="Proteomes" id="UP000067399">
    <property type="component" value="Chromosome"/>
</dbReference>
<dbReference type="STRING" id="1303921.BSEPE_0610"/>
<evidence type="ECO:0000313" key="2">
    <source>
        <dbReference type="EMBL" id="BAS67615.1"/>
    </source>
</evidence>
<gene>
    <name evidence="2" type="ORF">BSEPE_0610</name>
</gene>
<sequence>MSVNNIKLTIGSEQVLAQSLSITKTMDSICDTFSLQIPFKTLPTHKEVSISINSARAMTGFINSIDHATPANNNTITFSGRSMSQDIVDSRITFVAHDKTLAELATELFAKFGQTFNTKIKTKPVKDFSIVAESAFESLNQIAKQQNLLFVENNDGSVSLVEPANVDNSHLNLGPTNLSDFKITENLAAFFHINTVKTNPGKDNLNPDAHNNHKFTLQVNEVRKTRTQEIIADSLTNQQSCQDRANEIVSLAKSQSISASGTFKGWLNPDGKLWKPNSLYTIKGAKLLLTTATFNQSGNNRTTSLTFKGHHVG</sequence>
<dbReference type="Pfam" id="PF22255">
    <property type="entry name" value="Gp44-like_2nd"/>
    <property type="match status" value="1"/>
</dbReference>
<organism evidence="2 3">
    <name type="scientific">endosymbiont of Bathymodiolus septemdierum str. Myojin knoll</name>
    <dbReference type="NCBI Taxonomy" id="1303921"/>
    <lineage>
        <taxon>Bacteria</taxon>
        <taxon>Pseudomonadati</taxon>
        <taxon>Pseudomonadota</taxon>
        <taxon>Gammaproteobacteria</taxon>
        <taxon>sulfur-oxidizing symbionts</taxon>
    </lineage>
</organism>
<protein>
    <submittedName>
        <fullName evidence="2">Phage tail protein</fullName>
    </submittedName>
</protein>
<dbReference type="EMBL" id="AP013042">
    <property type="protein sequence ID" value="BAS67615.1"/>
    <property type="molecule type" value="Genomic_DNA"/>
</dbReference>
<dbReference type="Gene3D" id="2.30.300.10">
    <property type="entry name" value="Baseplate protein-like domain - beta roll fold"/>
    <property type="match status" value="1"/>
</dbReference>
<dbReference type="RefSeq" id="WP_066043984.1">
    <property type="nucleotide sequence ID" value="NZ_AP013042.1"/>
</dbReference>
<dbReference type="Gene3D" id="3.55.50.10">
    <property type="entry name" value="Baseplate protein-like domains"/>
    <property type="match status" value="1"/>
</dbReference>
<proteinExistence type="predicted"/>
<name>A0A0N7KBC3_9GAMM</name>